<evidence type="ECO:0000313" key="2">
    <source>
        <dbReference type="EMBL" id="GLZ77440.1"/>
    </source>
</evidence>
<sequence>MPASTVTKRLAVAGLCLALLAGCKIDPVGPLSGESGDADAGAAGAPDGFSARSVAYMNADIDVTGMSVGTRVPAGWGADSTLTKKAVYLRVKVTNRLQHAMLLLDDGIYLDPGDGKEIPLGDSDDDITGAFDPGAGAEGWYAFELPGTMTAPALVLGKPDARRERLPLTGNVPAPEYPKTLNLTSTLTVRYDDCVLTVKPEKAYLAHWVGFEHEGISEHTEQAAKDRLKLYLGVTLTAAASSNGCFVYDQDVRLVVDGKLQSGLPELSSANKVDAGASSHDYVVFDVPASGQVAVEWGRQGSAPQRLTIPVP</sequence>
<keyword evidence="3" id="KW-1185">Reference proteome</keyword>
<reference evidence="2" key="1">
    <citation type="submission" date="2023-03" db="EMBL/GenBank/DDBJ databases">
        <title>Actinorhabdospora filicis NBRC 111898.</title>
        <authorList>
            <person name="Ichikawa N."/>
            <person name="Sato H."/>
            <person name="Tonouchi N."/>
        </authorList>
    </citation>
    <scope>NUCLEOTIDE SEQUENCE</scope>
    <source>
        <strain evidence="2">NBRC 111898</strain>
    </source>
</reference>
<feature type="signal peptide" evidence="1">
    <location>
        <begin position="1"/>
        <end position="21"/>
    </location>
</feature>
<proteinExistence type="predicted"/>
<keyword evidence="1" id="KW-0732">Signal</keyword>
<evidence type="ECO:0008006" key="4">
    <source>
        <dbReference type="Google" id="ProtNLM"/>
    </source>
</evidence>
<dbReference type="AlphaFoldDB" id="A0A9W6SHX8"/>
<dbReference type="Proteomes" id="UP001165079">
    <property type="component" value="Unassembled WGS sequence"/>
</dbReference>
<comment type="caution">
    <text evidence="2">The sequence shown here is derived from an EMBL/GenBank/DDBJ whole genome shotgun (WGS) entry which is preliminary data.</text>
</comment>
<dbReference type="EMBL" id="BSTX01000001">
    <property type="protein sequence ID" value="GLZ77440.1"/>
    <property type="molecule type" value="Genomic_DNA"/>
</dbReference>
<name>A0A9W6SHX8_9ACTN</name>
<dbReference type="RefSeq" id="WP_285662546.1">
    <property type="nucleotide sequence ID" value="NZ_BSTX01000001.1"/>
</dbReference>
<protein>
    <recommendedName>
        <fullName evidence="4">DUF4352 domain-containing protein</fullName>
    </recommendedName>
</protein>
<evidence type="ECO:0000313" key="3">
    <source>
        <dbReference type="Proteomes" id="UP001165079"/>
    </source>
</evidence>
<feature type="chain" id="PRO_5040879524" description="DUF4352 domain-containing protein" evidence="1">
    <location>
        <begin position="22"/>
        <end position="312"/>
    </location>
</feature>
<evidence type="ECO:0000256" key="1">
    <source>
        <dbReference type="SAM" id="SignalP"/>
    </source>
</evidence>
<accession>A0A9W6SHX8</accession>
<organism evidence="2 3">
    <name type="scientific">Actinorhabdospora filicis</name>
    <dbReference type="NCBI Taxonomy" id="1785913"/>
    <lineage>
        <taxon>Bacteria</taxon>
        <taxon>Bacillati</taxon>
        <taxon>Actinomycetota</taxon>
        <taxon>Actinomycetes</taxon>
        <taxon>Micromonosporales</taxon>
        <taxon>Micromonosporaceae</taxon>
        <taxon>Actinorhabdospora</taxon>
    </lineage>
</organism>
<gene>
    <name evidence="2" type="ORF">Afil01_22470</name>
</gene>